<dbReference type="GO" id="GO:0019843">
    <property type="term" value="F:rRNA binding"/>
    <property type="evidence" value="ECO:0007669"/>
    <property type="project" value="UniProtKB-UniRule"/>
</dbReference>
<dbReference type="Gene3D" id="3.30.70.330">
    <property type="match status" value="1"/>
</dbReference>
<keyword evidence="4 6" id="KW-0689">Ribosomal protein</keyword>
<gene>
    <name evidence="6" type="primary">rplW</name>
    <name evidence="8" type="ORF">HNP76_002409</name>
</gene>
<dbReference type="InterPro" id="IPR013025">
    <property type="entry name" value="Ribosomal_uL23-like"/>
</dbReference>
<dbReference type="GO" id="GO:0005840">
    <property type="term" value="C:ribosome"/>
    <property type="evidence" value="ECO:0007669"/>
    <property type="project" value="UniProtKB-KW"/>
</dbReference>
<dbReference type="InterPro" id="IPR012678">
    <property type="entry name" value="Ribosomal_uL23/eL15/eS24_sf"/>
</dbReference>
<reference evidence="8 9" key="1">
    <citation type="submission" date="2020-08" db="EMBL/GenBank/DDBJ databases">
        <title>Genomic Encyclopedia of Type Strains, Phase IV (KMG-IV): sequencing the most valuable type-strain genomes for metagenomic binning, comparative biology and taxonomic classification.</title>
        <authorList>
            <person name="Goeker M."/>
        </authorList>
    </citation>
    <scope>NUCLEOTIDE SEQUENCE [LARGE SCALE GENOMIC DNA]</scope>
    <source>
        <strain evidence="8 9">DSM 103462</strain>
    </source>
</reference>
<comment type="caution">
    <text evidence="8">The sequence shown here is derived from an EMBL/GenBank/DDBJ whole genome shotgun (WGS) entry which is preliminary data.</text>
</comment>
<dbReference type="PANTHER" id="PTHR11620">
    <property type="entry name" value="60S RIBOSOMAL PROTEIN L23A"/>
    <property type="match status" value="1"/>
</dbReference>
<protein>
    <recommendedName>
        <fullName evidence="6">Large ribosomal subunit protein uL23</fullName>
    </recommendedName>
</protein>
<dbReference type="NCBIfam" id="NF004363">
    <property type="entry name" value="PRK05738.2-4"/>
    <property type="match status" value="1"/>
</dbReference>
<evidence type="ECO:0000313" key="8">
    <source>
        <dbReference type="EMBL" id="MBB5227021.1"/>
    </source>
</evidence>
<accession>A0A7W8GAV0</accession>
<keyword evidence="2 6" id="KW-0699">rRNA-binding</keyword>
<dbReference type="PROSITE" id="PS00050">
    <property type="entry name" value="RIBOSOMAL_L23"/>
    <property type="match status" value="1"/>
</dbReference>
<keyword evidence="9" id="KW-1185">Reference proteome</keyword>
<organism evidence="8 9">
    <name type="scientific">Treponema ruminis</name>
    <dbReference type="NCBI Taxonomy" id="744515"/>
    <lineage>
        <taxon>Bacteria</taxon>
        <taxon>Pseudomonadati</taxon>
        <taxon>Spirochaetota</taxon>
        <taxon>Spirochaetia</taxon>
        <taxon>Spirochaetales</taxon>
        <taxon>Treponemataceae</taxon>
        <taxon>Treponema</taxon>
    </lineage>
</organism>
<evidence type="ECO:0000256" key="2">
    <source>
        <dbReference type="ARBA" id="ARBA00022730"/>
    </source>
</evidence>
<dbReference type="AlphaFoldDB" id="A0A7W8GAV0"/>
<dbReference type="InterPro" id="IPR012677">
    <property type="entry name" value="Nucleotide-bd_a/b_plait_sf"/>
</dbReference>
<dbReference type="Proteomes" id="UP000518887">
    <property type="component" value="Unassembled WGS sequence"/>
</dbReference>
<evidence type="ECO:0000256" key="6">
    <source>
        <dbReference type="HAMAP-Rule" id="MF_01369"/>
    </source>
</evidence>
<dbReference type="FunFam" id="3.30.70.330:FF:000001">
    <property type="entry name" value="50S ribosomal protein L23"/>
    <property type="match status" value="1"/>
</dbReference>
<evidence type="ECO:0000256" key="7">
    <source>
        <dbReference type="RuleBase" id="RU003934"/>
    </source>
</evidence>
<evidence type="ECO:0000256" key="1">
    <source>
        <dbReference type="ARBA" id="ARBA00006700"/>
    </source>
</evidence>
<evidence type="ECO:0000256" key="5">
    <source>
        <dbReference type="ARBA" id="ARBA00023274"/>
    </source>
</evidence>
<comment type="subunit">
    <text evidence="6">Part of the 50S ribosomal subunit. Contacts protein L29, and trigger factor when it is bound to the ribosome.</text>
</comment>
<dbReference type="EMBL" id="JACHFQ010000007">
    <property type="protein sequence ID" value="MBB5227021.1"/>
    <property type="molecule type" value="Genomic_DNA"/>
</dbReference>
<dbReference type="InterPro" id="IPR001014">
    <property type="entry name" value="Ribosomal_uL23_CS"/>
</dbReference>
<keyword evidence="5 6" id="KW-0687">Ribonucleoprotein</keyword>
<dbReference type="GO" id="GO:1990904">
    <property type="term" value="C:ribonucleoprotein complex"/>
    <property type="evidence" value="ECO:0007669"/>
    <property type="project" value="UniProtKB-KW"/>
</dbReference>
<dbReference type="GO" id="GO:0006412">
    <property type="term" value="P:translation"/>
    <property type="evidence" value="ECO:0007669"/>
    <property type="project" value="UniProtKB-UniRule"/>
</dbReference>
<name>A0A7W8GAV0_9SPIR</name>
<dbReference type="NCBIfam" id="NF004366">
    <property type="entry name" value="PRK05738.3-2"/>
    <property type="match status" value="1"/>
</dbReference>
<keyword evidence="3 6" id="KW-0694">RNA-binding</keyword>
<proteinExistence type="inferred from homology"/>
<dbReference type="Pfam" id="PF00276">
    <property type="entry name" value="Ribosomal_L23"/>
    <property type="match status" value="1"/>
</dbReference>
<dbReference type="GO" id="GO:0003735">
    <property type="term" value="F:structural constituent of ribosome"/>
    <property type="evidence" value="ECO:0007669"/>
    <property type="project" value="InterPro"/>
</dbReference>
<evidence type="ECO:0000256" key="3">
    <source>
        <dbReference type="ARBA" id="ARBA00022884"/>
    </source>
</evidence>
<comment type="function">
    <text evidence="6">One of the early assembly proteins it binds 23S rRNA. One of the proteins that surrounds the polypeptide exit tunnel on the outside of the ribosome. Forms the main docking site for trigger factor binding to the ribosome.</text>
</comment>
<dbReference type="SUPFAM" id="SSF54189">
    <property type="entry name" value="Ribosomal proteins S24e, L23 and L15e"/>
    <property type="match status" value="1"/>
</dbReference>
<evidence type="ECO:0000256" key="4">
    <source>
        <dbReference type="ARBA" id="ARBA00022980"/>
    </source>
</evidence>
<comment type="similarity">
    <text evidence="1 6 7">Belongs to the universal ribosomal protein uL23 family.</text>
</comment>
<evidence type="ECO:0000313" key="9">
    <source>
        <dbReference type="Proteomes" id="UP000518887"/>
    </source>
</evidence>
<dbReference type="HAMAP" id="MF_01369_B">
    <property type="entry name" value="Ribosomal_uL23_B"/>
    <property type="match status" value="1"/>
</dbReference>
<sequence>MIDLHDILIEPVLSESATALREQGKYVFRVAPAATKLQIKDAVAKLFNVKVVNCTTINVRGKEKRVRGKPGRTASWKKAIVRLAPGETIKVFEGV</sequence>